<dbReference type="EMBL" id="SWBO01000014">
    <property type="protein sequence ID" value="TKB97145.1"/>
    <property type="molecule type" value="Genomic_DNA"/>
</dbReference>
<accession>A0A4U1BX80</accession>
<reference evidence="2 3" key="1">
    <citation type="submission" date="2019-04" db="EMBL/GenBank/DDBJ databases">
        <title>Pedobacter sp. AR-2-6 sp. nov., isolated from Arctic soil.</title>
        <authorList>
            <person name="Dahal R.H."/>
            <person name="Kim D.-U."/>
        </authorList>
    </citation>
    <scope>NUCLEOTIDE SEQUENCE [LARGE SCALE GENOMIC DNA]</scope>
    <source>
        <strain evidence="2 3">AR-2-6</strain>
    </source>
</reference>
<evidence type="ECO:0008006" key="4">
    <source>
        <dbReference type="Google" id="ProtNLM"/>
    </source>
</evidence>
<evidence type="ECO:0000313" key="3">
    <source>
        <dbReference type="Proteomes" id="UP000310477"/>
    </source>
</evidence>
<organism evidence="2 3">
    <name type="scientific">Pedobacter cryotolerans</name>
    <dbReference type="NCBI Taxonomy" id="2571270"/>
    <lineage>
        <taxon>Bacteria</taxon>
        <taxon>Pseudomonadati</taxon>
        <taxon>Bacteroidota</taxon>
        <taxon>Sphingobacteriia</taxon>
        <taxon>Sphingobacteriales</taxon>
        <taxon>Sphingobacteriaceae</taxon>
        <taxon>Pedobacter</taxon>
    </lineage>
</organism>
<gene>
    <name evidence="2" type="ORF">FA045_17320</name>
</gene>
<keyword evidence="3" id="KW-1185">Reference proteome</keyword>
<dbReference type="OrthoDB" id="9794147at2"/>
<comment type="caution">
    <text evidence="2">The sequence shown here is derived from an EMBL/GenBank/DDBJ whole genome shotgun (WGS) entry which is preliminary data.</text>
</comment>
<feature type="signal peptide" evidence="1">
    <location>
        <begin position="1"/>
        <end position="23"/>
    </location>
</feature>
<name>A0A4U1BX80_9SPHI</name>
<proteinExistence type="predicted"/>
<dbReference type="Proteomes" id="UP000310477">
    <property type="component" value="Unassembled WGS sequence"/>
</dbReference>
<evidence type="ECO:0000313" key="2">
    <source>
        <dbReference type="EMBL" id="TKB97145.1"/>
    </source>
</evidence>
<sequence>MHNFLLKLFSFVLLGLTTSNIFAQNEIYQISNTTLTVEGFGKLDKWHPSIKEIDLKANFLVNKNALAQISDFNLSFLFANSDAEKDHISSAMKKVLLADGGNEIKLSQVNMMILPIMKIAHFTMDINTSGVKQFSPLLLNYKVEEDQSISFSGEQTIWLYQFGIMPKKIKETHANDKVVLKINFSLVKSANMIAKSE</sequence>
<keyword evidence="1" id="KW-0732">Signal</keyword>
<feature type="chain" id="PRO_5020291145" description="Lipid/polyisoprenoid-binding YceI-like domain-containing protein" evidence="1">
    <location>
        <begin position="24"/>
        <end position="197"/>
    </location>
</feature>
<protein>
    <recommendedName>
        <fullName evidence="4">Lipid/polyisoprenoid-binding YceI-like domain-containing protein</fullName>
    </recommendedName>
</protein>
<dbReference type="AlphaFoldDB" id="A0A4U1BX80"/>
<dbReference type="RefSeq" id="WP_136878344.1">
    <property type="nucleotide sequence ID" value="NZ_SWBO01000014.1"/>
</dbReference>
<evidence type="ECO:0000256" key="1">
    <source>
        <dbReference type="SAM" id="SignalP"/>
    </source>
</evidence>